<proteinExistence type="predicted"/>
<dbReference type="AlphaFoldDB" id="A0A085W392"/>
<sequence length="45" mass="4395">MGLLGAGTAGLLTAAGMYMLGGPSRPTTIGVGTTGQAVILYGDWP</sequence>
<protein>
    <submittedName>
        <fullName evidence="1">Uncharacterized protein</fullName>
    </submittedName>
</protein>
<evidence type="ECO:0000313" key="2">
    <source>
        <dbReference type="Proteomes" id="UP000028725"/>
    </source>
</evidence>
<reference evidence="1 2" key="1">
    <citation type="submission" date="2014-04" db="EMBL/GenBank/DDBJ databases">
        <title>Genome assembly of Hyalangium minutum DSM 14724.</title>
        <authorList>
            <person name="Sharma G."/>
            <person name="Subramanian S."/>
        </authorList>
    </citation>
    <scope>NUCLEOTIDE SEQUENCE [LARGE SCALE GENOMIC DNA]</scope>
    <source>
        <strain evidence="1 2">DSM 14724</strain>
    </source>
</reference>
<comment type="caution">
    <text evidence="1">The sequence shown here is derived from an EMBL/GenBank/DDBJ whole genome shotgun (WGS) entry which is preliminary data.</text>
</comment>
<dbReference type="Proteomes" id="UP000028725">
    <property type="component" value="Unassembled WGS sequence"/>
</dbReference>
<gene>
    <name evidence="1" type="ORF">DB31_4261</name>
</gene>
<dbReference type="EMBL" id="JMCB01000023">
    <property type="protein sequence ID" value="KFE62155.1"/>
    <property type="molecule type" value="Genomic_DNA"/>
</dbReference>
<keyword evidence="2" id="KW-1185">Reference proteome</keyword>
<evidence type="ECO:0000313" key="1">
    <source>
        <dbReference type="EMBL" id="KFE62155.1"/>
    </source>
</evidence>
<organism evidence="1 2">
    <name type="scientific">Hyalangium minutum</name>
    <dbReference type="NCBI Taxonomy" id="394096"/>
    <lineage>
        <taxon>Bacteria</taxon>
        <taxon>Pseudomonadati</taxon>
        <taxon>Myxococcota</taxon>
        <taxon>Myxococcia</taxon>
        <taxon>Myxococcales</taxon>
        <taxon>Cystobacterineae</taxon>
        <taxon>Archangiaceae</taxon>
        <taxon>Hyalangium</taxon>
    </lineage>
</organism>
<name>A0A085W392_9BACT</name>
<accession>A0A085W392</accession>